<dbReference type="EMBL" id="LAVV01006793">
    <property type="protein sequence ID" value="KNZ58278.1"/>
    <property type="molecule type" value="Genomic_DNA"/>
</dbReference>
<sequence>MVSWNSQVTSKSVREMRRDVSGILSCNSDRGGTIQMPRILKQLVGFFHFQLYSGLWIVIAHGFDINLFITIDLKEQGVVQTSSGHDSLEIKGIGTIKLSNEFGDLILNCVLYVPNLVINLLSFRCLVLVDFDVQFLKNSFSLSRNNQIVLSRRYEGNLPCLNFCNPKEKSYLSSSKLLHKSLGHVSYHQISQKLGIPLGSIVSCEACALSKITQASFKSKHKKASQPFEELHLDLIGPISDKTRSAL</sequence>
<proteinExistence type="predicted"/>
<protein>
    <recommendedName>
        <fullName evidence="1">Retrovirus-related Pol polyprotein from transposon TNT 1-94-like beta-barrel domain-containing protein</fullName>
    </recommendedName>
</protein>
<evidence type="ECO:0000313" key="3">
    <source>
        <dbReference type="Proteomes" id="UP000037035"/>
    </source>
</evidence>
<gene>
    <name evidence="2" type="ORF">VP01_1960g5</name>
</gene>
<keyword evidence="3" id="KW-1185">Reference proteome</keyword>
<comment type="caution">
    <text evidence="2">The sequence shown here is derived from an EMBL/GenBank/DDBJ whole genome shotgun (WGS) entry which is preliminary data.</text>
</comment>
<dbReference type="Proteomes" id="UP000037035">
    <property type="component" value="Unassembled WGS sequence"/>
</dbReference>
<feature type="domain" description="Retrovirus-related Pol polyprotein from transposon TNT 1-94-like beta-barrel" evidence="1">
    <location>
        <begin position="66"/>
        <end position="126"/>
    </location>
</feature>
<dbReference type="AlphaFoldDB" id="A0A0L6VC16"/>
<dbReference type="InterPro" id="IPR054722">
    <property type="entry name" value="PolX-like_BBD"/>
</dbReference>
<accession>A0A0L6VC16</accession>
<dbReference type="VEuPathDB" id="FungiDB:VP01_1960g5"/>
<reference evidence="2 3" key="1">
    <citation type="submission" date="2015-08" db="EMBL/GenBank/DDBJ databases">
        <title>Next Generation Sequencing and Analysis of the Genome of Puccinia sorghi L Schw, the Causal Agent of Maize Common Rust.</title>
        <authorList>
            <person name="Rochi L."/>
            <person name="Burguener G."/>
            <person name="Darino M."/>
            <person name="Turjanski A."/>
            <person name="Kreff E."/>
            <person name="Dieguez M.J."/>
            <person name="Sacco F."/>
        </authorList>
    </citation>
    <scope>NUCLEOTIDE SEQUENCE [LARGE SCALE GENOMIC DNA]</scope>
    <source>
        <strain evidence="2 3">RO10H11247</strain>
    </source>
</reference>
<evidence type="ECO:0000259" key="1">
    <source>
        <dbReference type="Pfam" id="PF22936"/>
    </source>
</evidence>
<dbReference type="OrthoDB" id="3340343at2759"/>
<dbReference type="Pfam" id="PF22936">
    <property type="entry name" value="Pol_BBD"/>
    <property type="match status" value="1"/>
</dbReference>
<organism evidence="2 3">
    <name type="scientific">Puccinia sorghi</name>
    <dbReference type="NCBI Taxonomy" id="27349"/>
    <lineage>
        <taxon>Eukaryota</taxon>
        <taxon>Fungi</taxon>
        <taxon>Dikarya</taxon>
        <taxon>Basidiomycota</taxon>
        <taxon>Pucciniomycotina</taxon>
        <taxon>Pucciniomycetes</taxon>
        <taxon>Pucciniales</taxon>
        <taxon>Pucciniaceae</taxon>
        <taxon>Puccinia</taxon>
    </lineage>
</organism>
<evidence type="ECO:0000313" key="2">
    <source>
        <dbReference type="EMBL" id="KNZ58278.1"/>
    </source>
</evidence>
<name>A0A0L6VC16_9BASI</name>